<keyword evidence="3" id="KW-1185">Reference proteome</keyword>
<proteinExistence type="predicted"/>
<name>A0ABV7ASV5_9GAMM</name>
<feature type="chain" id="PRO_5045730318" description="Secreted protein" evidence="1">
    <location>
        <begin position="24"/>
        <end position="118"/>
    </location>
</feature>
<reference evidence="3" key="1">
    <citation type="journal article" date="2019" name="Int. J. Syst. Evol. Microbiol.">
        <title>The Global Catalogue of Microorganisms (GCM) 10K type strain sequencing project: providing services to taxonomists for standard genome sequencing and annotation.</title>
        <authorList>
            <consortium name="The Broad Institute Genomics Platform"/>
            <consortium name="The Broad Institute Genome Sequencing Center for Infectious Disease"/>
            <person name="Wu L."/>
            <person name="Ma J."/>
        </authorList>
    </citation>
    <scope>NUCLEOTIDE SEQUENCE [LARGE SCALE GENOMIC DNA]</scope>
    <source>
        <strain evidence="3">KCTC 62195</strain>
    </source>
</reference>
<evidence type="ECO:0000256" key="1">
    <source>
        <dbReference type="SAM" id="SignalP"/>
    </source>
</evidence>
<comment type="caution">
    <text evidence="2">The sequence shown here is derived from an EMBL/GenBank/DDBJ whole genome shotgun (WGS) entry which is preliminary data.</text>
</comment>
<evidence type="ECO:0000313" key="3">
    <source>
        <dbReference type="Proteomes" id="UP001595457"/>
    </source>
</evidence>
<keyword evidence="1" id="KW-0732">Signal</keyword>
<evidence type="ECO:0008006" key="4">
    <source>
        <dbReference type="Google" id="ProtNLM"/>
    </source>
</evidence>
<evidence type="ECO:0000313" key="2">
    <source>
        <dbReference type="EMBL" id="MFC2971965.1"/>
    </source>
</evidence>
<accession>A0ABV7ASV5</accession>
<dbReference type="Proteomes" id="UP001595457">
    <property type="component" value="Unassembled WGS sequence"/>
</dbReference>
<gene>
    <name evidence="2" type="ORF">ACFOJE_07025</name>
</gene>
<feature type="signal peptide" evidence="1">
    <location>
        <begin position="1"/>
        <end position="23"/>
    </location>
</feature>
<protein>
    <recommendedName>
        <fullName evidence="4">Secreted protein</fullName>
    </recommendedName>
</protein>
<sequence>MKRRLRICLLFLLSLALPLYGMAGGGLPAQACPLMQAHGASAMAAMDMDCHEHVAENDHPAPHKGGLCDDGHVCKVGSLLQVAVLKPPVVAPLPPQPGFVPAFLPSAANADVWRPPRG</sequence>
<dbReference type="EMBL" id="JBHRSJ010000012">
    <property type="protein sequence ID" value="MFC2971965.1"/>
    <property type="molecule type" value="Genomic_DNA"/>
</dbReference>
<dbReference type="RefSeq" id="WP_377813584.1">
    <property type="nucleotide sequence ID" value="NZ_JBHRSJ010000012.1"/>
</dbReference>
<organism evidence="2 3">
    <name type="scientific">Azotobacter bryophylli</name>
    <dbReference type="NCBI Taxonomy" id="1986537"/>
    <lineage>
        <taxon>Bacteria</taxon>
        <taxon>Pseudomonadati</taxon>
        <taxon>Pseudomonadota</taxon>
        <taxon>Gammaproteobacteria</taxon>
        <taxon>Pseudomonadales</taxon>
        <taxon>Pseudomonadaceae</taxon>
        <taxon>Azotobacter</taxon>
    </lineage>
</organism>